<dbReference type="EMBL" id="ASPP01023017">
    <property type="protein sequence ID" value="ETO10885.1"/>
    <property type="molecule type" value="Genomic_DNA"/>
</dbReference>
<feature type="compositionally biased region" description="Basic and acidic residues" evidence="2">
    <location>
        <begin position="1"/>
        <end position="16"/>
    </location>
</feature>
<evidence type="ECO:0000313" key="4">
    <source>
        <dbReference type="EMBL" id="ETO10885.1"/>
    </source>
</evidence>
<evidence type="ECO:0000256" key="1">
    <source>
        <dbReference type="ARBA" id="ARBA00008482"/>
    </source>
</evidence>
<dbReference type="InterPro" id="IPR045237">
    <property type="entry name" value="COPS7/eIF3m"/>
</dbReference>
<feature type="compositionally biased region" description="Acidic residues" evidence="2">
    <location>
        <begin position="17"/>
        <end position="40"/>
    </location>
</feature>
<proteinExistence type="inferred from homology"/>
<evidence type="ECO:0000259" key="3">
    <source>
        <dbReference type="PROSITE" id="PS50250"/>
    </source>
</evidence>
<evidence type="ECO:0000256" key="2">
    <source>
        <dbReference type="SAM" id="MobiDB-lite"/>
    </source>
</evidence>
<gene>
    <name evidence="4" type="ORF">RFI_26492</name>
</gene>
<dbReference type="OrthoDB" id="10267031at2759"/>
<keyword evidence="5" id="KW-1185">Reference proteome</keyword>
<feature type="non-terminal residue" evidence="4">
    <location>
        <position position="399"/>
    </location>
</feature>
<feature type="region of interest" description="Disordered" evidence="2">
    <location>
        <begin position="1"/>
        <end position="40"/>
    </location>
</feature>
<organism evidence="4 5">
    <name type="scientific">Reticulomyxa filosa</name>
    <dbReference type="NCBI Taxonomy" id="46433"/>
    <lineage>
        <taxon>Eukaryota</taxon>
        <taxon>Sar</taxon>
        <taxon>Rhizaria</taxon>
        <taxon>Retaria</taxon>
        <taxon>Foraminifera</taxon>
        <taxon>Monothalamids</taxon>
        <taxon>Reticulomyxidae</taxon>
        <taxon>Reticulomyxa</taxon>
    </lineage>
</organism>
<sequence length="399" mass="46450">MADYEREVADAETKSVEEDDSEEKEEKEEEEEEEEEEEIDEIFFEPTGGPFYDGQNVDIAERLLINVRFCNNKGQVLSQENLLTQKDNDYLDSLDNEAIDDLQYVLDVFVENIDLIYSFSINNEQIEFIFDCVLAILPYSSKYQQSVERISQSLTTQDDKFAELNLKLLTNLFNYLPNTITNDNNNLRPLVMQRLLSLVLKSPPHILTKLMKGKLEQLKSWIKEWKVKDVTKKILLESAWQVARRNCDDEMAQYFLIEYLKEWKNTDNVTDDVMNIASQAVIAAIASEKINTRTFMELANLHIVREMKENTKYKSKYGELYELLMIVYQGTVQDFKQFVTNNEMILKSLGLETDSLLSKMRKLTLCGIGNRLTSIAFSELQQQLHIDTLDDLEELIIEL</sequence>
<feature type="domain" description="PCI" evidence="3">
    <location>
        <begin position="251"/>
        <end position="399"/>
    </location>
</feature>
<accession>X6MCZ4</accession>
<dbReference type="PANTHER" id="PTHR15350">
    <property type="entry name" value="COP9 SIGNALOSOME COMPLEX SUBUNIT 7/DENDRITIC CELL PROTEIN GA17"/>
    <property type="match status" value="1"/>
</dbReference>
<evidence type="ECO:0000313" key="5">
    <source>
        <dbReference type="Proteomes" id="UP000023152"/>
    </source>
</evidence>
<dbReference type="PROSITE" id="PS50250">
    <property type="entry name" value="PCI"/>
    <property type="match status" value="1"/>
</dbReference>
<name>X6MCZ4_RETFI</name>
<dbReference type="InterPro" id="IPR000717">
    <property type="entry name" value="PCI_dom"/>
</dbReference>
<protein>
    <recommendedName>
        <fullName evidence="3">PCI domain-containing protein</fullName>
    </recommendedName>
</protein>
<comment type="similarity">
    <text evidence="1">Belongs to the CSN7/EIF3M family. CSN7 subfamily.</text>
</comment>
<reference evidence="4 5" key="1">
    <citation type="journal article" date="2013" name="Curr. Biol.">
        <title>The Genome of the Foraminiferan Reticulomyxa filosa.</title>
        <authorList>
            <person name="Glockner G."/>
            <person name="Hulsmann N."/>
            <person name="Schleicher M."/>
            <person name="Noegel A.A."/>
            <person name="Eichinger L."/>
            <person name="Gallinger C."/>
            <person name="Pawlowski J."/>
            <person name="Sierra R."/>
            <person name="Euteneuer U."/>
            <person name="Pillet L."/>
            <person name="Moustafa A."/>
            <person name="Platzer M."/>
            <person name="Groth M."/>
            <person name="Szafranski K."/>
            <person name="Schliwa M."/>
        </authorList>
    </citation>
    <scope>NUCLEOTIDE SEQUENCE [LARGE SCALE GENOMIC DNA]</scope>
</reference>
<dbReference type="AlphaFoldDB" id="X6MCZ4"/>
<dbReference type="Proteomes" id="UP000023152">
    <property type="component" value="Unassembled WGS sequence"/>
</dbReference>
<comment type="caution">
    <text evidence="4">The sequence shown here is derived from an EMBL/GenBank/DDBJ whole genome shotgun (WGS) entry which is preliminary data.</text>
</comment>